<comment type="similarity">
    <text evidence="1">Belongs to the Gfo/Idh/MocA family.</text>
</comment>
<dbReference type="SUPFAM" id="SSF55347">
    <property type="entry name" value="Glyceraldehyde-3-phosphate dehydrogenase-like, C-terminal domain"/>
    <property type="match status" value="1"/>
</dbReference>
<dbReference type="Gene3D" id="3.40.50.720">
    <property type="entry name" value="NAD(P)-binding Rossmann-like Domain"/>
    <property type="match status" value="1"/>
</dbReference>
<comment type="caution">
    <text evidence="5">The sequence shown here is derived from an EMBL/GenBank/DDBJ whole genome shotgun (WGS) entry which is preliminary data.</text>
</comment>
<evidence type="ECO:0000313" key="5">
    <source>
        <dbReference type="EMBL" id="MBC8578123.1"/>
    </source>
</evidence>
<dbReference type="InterPro" id="IPR055170">
    <property type="entry name" value="GFO_IDH_MocA-like_dom"/>
</dbReference>
<keyword evidence="2" id="KW-0560">Oxidoreductase</keyword>
<keyword evidence="6" id="KW-1185">Reference proteome</keyword>
<dbReference type="GO" id="GO:0000166">
    <property type="term" value="F:nucleotide binding"/>
    <property type="evidence" value="ECO:0007669"/>
    <property type="project" value="InterPro"/>
</dbReference>
<gene>
    <name evidence="5" type="ORF">H8718_01030</name>
</gene>
<sequence>MAIKFGIIGAGRIAHKFCKAVERVEGASVIAVASQTEGKALTFAKEEGIALSYNTYEALLENPEVDAVYIATTHNFHYENAMACIKHKKAVLCEKCFVLTKKEAEEVFRAAREAKVFVMEAMWSRFLPAIKQAREWILEGRIGEIELANCLIGFKADSNPENRIMNPKLAGGAMYDIGVYAIEIMTYLIQAPIQEVQTMTTYAETGVDKVNSITLKFENTIANLQCMVTASCPNSLYVYGTKGYIHIPNMHYTQECFIYTEEGVVEHFQKPHDNGFEYQIKEMIGCMERGALESSIMPHKDTIECAGIFDQCLGTNI</sequence>
<evidence type="ECO:0000259" key="4">
    <source>
        <dbReference type="Pfam" id="PF22725"/>
    </source>
</evidence>
<protein>
    <submittedName>
        <fullName evidence="5">Gfo/Idh/MocA family oxidoreductase</fullName>
    </submittedName>
</protein>
<evidence type="ECO:0000313" key="6">
    <source>
        <dbReference type="Proteomes" id="UP000655830"/>
    </source>
</evidence>
<dbReference type="PANTHER" id="PTHR22604">
    <property type="entry name" value="OXIDOREDUCTASES"/>
    <property type="match status" value="1"/>
</dbReference>
<reference evidence="5" key="1">
    <citation type="submission" date="2020-08" db="EMBL/GenBank/DDBJ databases">
        <title>Genome public.</title>
        <authorList>
            <person name="Liu C."/>
            <person name="Sun Q."/>
        </authorList>
    </citation>
    <scope>NUCLEOTIDE SEQUENCE</scope>
    <source>
        <strain evidence="5">NSJ-12</strain>
    </source>
</reference>
<dbReference type="GO" id="GO:0016491">
    <property type="term" value="F:oxidoreductase activity"/>
    <property type="evidence" value="ECO:0007669"/>
    <property type="project" value="UniProtKB-KW"/>
</dbReference>
<feature type="domain" description="Gfo/Idh/MocA-like oxidoreductase N-terminal" evidence="3">
    <location>
        <begin position="3"/>
        <end position="120"/>
    </location>
</feature>
<dbReference type="PANTHER" id="PTHR22604:SF105">
    <property type="entry name" value="TRANS-1,2-DIHYDROBENZENE-1,2-DIOL DEHYDROGENASE"/>
    <property type="match status" value="1"/>
</dbReference>
<dbReference type="InterPro" id="IPR000683">
    <property type="entry name" value="Gfo/Idh/MocA-like_OxRdtase_N"/>
</dbReference>
<dbReference type="EMBL" id="JACRSY010000001">
    <property type="protein sequence ID" value="MBC8578123.1"/>
    <property type="molecule type" value="Genomic_DNA"/>
</dbReference>
<dbReference type="Pfam" id="PF22725">
    <property type="entry name" value="GFO_IDH_MocA_C3"/>
    <property type="match status" value="1"/>
</dbReference>
<evidence type="ECO:0000256" key="1">
    <source>
        <dbReference type="ARBA" id="ARBA00010928"/>
    </source>
</evidence>
<dbReference type="Pfam" id="PF01408">
    <property type="entry name" value="GFO_IDH_MocA"/>
    <property type="match status" value="1"/>
</dbReference>
<feature type="domain" description="GFO/IDH/MocA-like oxidoreductase" evidence="4">
    <location>
        <begin position="131"/>
        <end position="245"/>
    </location>
</feature>
<dbReference type="Proteomes" id="UP000655830">
    <property type="component" value="Unassembled WGS sequence"/>
</dbReference>
<proteinExistence type="inferred from homology"/>
<dbReference type="SUPFAM" id="SSF51735">
    <property type="entry name" value="NAD(P)-binding Rossmann-fold domains"/>
    <property type="match status" value="1"/>
</dbReference>
<dbReference type="InterPro" id="IPR036291">
    <property type="entry name" value="NAD(P)-bd_dom_sf"/>
</dbReference>
<dbReference type="InterPro" id="IPR050984">
    <property type="entry name" value="Gfo/Idh/MocA_domain"/>
</dbReference>
<evidence type="ECO:0000256" key="2">
    <source>
        <dbReference type="ARBA" id="ARBA00023002"/>
    </source>
</evidence>
<dbReference type="Gene3D" id="3.30.360.10">
    <property type="entry name" value="Dihydrodipicolinate Reductase, domain 2"/>
    <property type="match status" value="1"/>
</dbReference>
<accession>A0A926ICX7</accession>
<dbReference type="AlphaFoldDB" id="A0A926ICX7"/>
<name>A0A926ICX7_9FIRM</name>
<organism evidence="5 6">
    <name type="scientific">Zhenhengia yiwuensis</name>
    <dbReference type="NCBI Taxonomy" id="2763666"/>
    <lineage>
        <taxon>Bacteria</taxon>
        <taxon>Bacillati</taxon>
        <taxon>Bacillota</taxon>
        <taxon>Clostridia</taxon>
        <taxon>Lachnospirales</taxon>
        <taxon>Lachnospiraceae</taxon>
        <taxon>Zhenhengia</taxon>
    </lineage>
</organism>
<evidence type="ECO:0000259" key="3">
    <source>
        <dbReference type="Pfam" id="PF01408"/>
    </source>
</evidence>
<dbReference type="RefSeq" id="WP_249331189.1">
    <property type="nucleotide sequence ID" value="NZ_JACRSY010000001.1"/>
</dbReference>